<organism evidence="3 4">
    <name type="scientific">Anguilla anguilla</name>
    <name type="common">European freshwater eel</name>
    <name type="synonym">Muraena anguilla</name>
    <dbReference type="NCBI Taxonomy" id="7936"/>
    <lineage>
        <taxon>Eukaryota</taxon>
        <taxon>Metazoa</taxon>
        <taxon>Chordata</taxon>
        <taxon>Craniata</taxon>
        <taxon>Vertebrata</taxon>
        <taxon>Euteleostomi</taxon>
        <taxon>Actinopterygii</taxon>
        <taxon>Neopterygii</taxon>
        <taxon>Teleostei</taxon>
        <taxon>Anguilliformes</taxon>
        <taxon>Anguillidae</taxon>
        <taxon>Anguilla</taxon>
    </lineage>
</organism>
<feature type="chain" id="PRO_5038669635" description="Endoplasmic reticulum resident protein 27" evidence="2">
    <location>
        <begin position="17"/>
        <end position="227"/>
    </location>
</feature>
<dbReference type="Gene3D" id="3.40.30.10">
    <property type="entry name" value="Glutaredoxin"/>
    <property type="match status" value="3"/>
</dbReference>
<feature type="signal peptide" evidence="2">
    <location>
        <begin position="1"/>
        <end position="16"/>
    </location>
</feature>
<sequence>MLFVLLLSSLIASAIADEKARALPKLTDVDAVESFIDAAEVVVIGFFQMEVWAKYSITTDTISIFRKADLHQENLQLSETKKLDSDGLTRFFQINELHYITEYNPVTAVGLFNSDVKTHLLLFVNRGAADFTELKERLGALAPEYTGQFLFVLVNGALKSNARSLGYFGLKSRDLPKVGIYDGNSDRAWLLPPGEISTERVREFCESFLNGTLQEQEDTKQDSKTEL</sequence>
<dbReference type="Pfam" id="PF13848">
    <property type="entry name" value="Thioredoxin_6"/>
    <property type="match status" value="1"/>
</dbReference>
<dbReference type="PANTHER" id="PTHR18929:SF253">
    <property type="entry name" value="ENDOPLASMIC RETICULUM RESIDENT PROTEIN 27"/>
    <property type="match status" value="1"/>
</dbReference>
<comment type="similarity">
    <text evidence="1">Belongs to the protein disulfide isomerase family.</text>
</comment>
<dbReference type="EMBL" id="JAFIRN010000002">
    <property type="protein sequence ID" value="KAG5853912.1"/>
    <property type="molecule type" value="Genomic_DNA"/>
</dbReference>
<evidence type="ECO:0000256" key="1">
    <source>
        <dbReference type="ARBA" id="ARBA00006347"/>
    </source>
</evidence>
<dbReference type="GO" id="GO:0006457">
    <property type="term" value="P:protein folding"/>
    <property type="evidence" value="ECO:0007669"/>
    <property type="project" value="TreeGrafter"/>
</dbReference>
<dbReference type="GO" id="GO:0034976">
    <property type="term" value="P:response to endoplasmic reticulum stress"/>
    <property type="evidence" value="ECO:0007669"/>
    <property type="project" value="TreeGrafter"/>
</dbReference>
<evidence type="ECO:0000313" key="4">
    <source>
        <dbReference type="Proteomes" id="UP001044222"/>
    </source>
</evidence>
<name>A0A9D3MU93_ANGAN</name>
<dbReference type="AlphaFoldDB" id="A0A9D3MU93"/>
<dbReference type="CDD" id="cd02982">
    <property type="entry name" value="PDI_b'_family"/>
    <property type="match status" value="1"/>
</dbReference>
<proteinExistence type="inferred from homology"/>
<dbReference type="GO" id="GO:0003756">
    <property type="term" value="F:protein disulfide isomerase activity"/>
    <property type="evidence" value="ECO:0007669"/>
    <property type="project" value="TreeGrafter"/>
</dbReference>
<dbReference type="SUPFAM" id="SSF52833">
    <property type="entry name" value="Thioredoxin-like"/>
    <property type="match status" value="1"/>
</dbReference>
<dbReference type="Proteomes" id="UP001044222">
    <property type="component" value="Unassembled WGS sequence"/>
</dbReference>
<evidence type="ECO:0000313" key="3">
    <source>
        <dbReference type="EMBL" id="KAG5853912.1"/>
    </source>
</evidence>
<evidence type="ECO:0008006" key="5">
    <source>
        <dbReference type="Google" id="ProtNLM"/>
    </source>
</evidence>
<evidence type="ECO:0000256" key="2">
    <source>
        <dbReference type="SAM" id="SignalP"/>
    </source>
</evidence>
<dbReference type="PANTHER" id="PTHR18929">
    <property type="entry name" value="PROTEIN DISULFIDE ISOMERASE"/>
    <property type="match status" value="1"/>
</dbReference>
<keyword evidence="4" id="KW-1185">Reference proteome</keyword>
<comment type="caution">
    <text evidence="3">The sequence shown here is derived from an EMBL/GenBank/DDBJ whole genome shotgun (WGS) entry which is preliminary data.</text>
</comment>
<protein>
    <recommendedName>
        <fullName evidence="5">Endoplasmic reticulum resident protein 27</fullName>
    </recommendedName>
</protein>
<dbReference type="InterPro" id="IPR036249">
    <property type="entry name" value="Thioredoxin-like_sf"/>
</dbReference>
<gene>
    <name evidence="3" type="ORF">ANANG_G00031880</name>
</gene>
<accession>A0A9D3MU93</accession>
<reference evidence="3" key="1">
    <citation type="submission" date="2021-01" db="EMBL/GenBank/DDBJ databases">
        <title>A chromosome-scale assembly of European eel, Anguilla anguilla.</title>
        <authorList>
            <person name="Henkel C."/>
            <person name="Jong-Raadsen S.A."/>
            <person name="Dufour S."/>
            <person name="Weltzien F.-A."/>
            <person name="Palstra A.P."/>
            <person name="Pelster B."/>
            <person name="Spaink H.P."/>
            <person name="Van Den Thillart G.E."/>
            <person name="Jansen H."/>
            <person name="Zahm M."/>
            <person name="Klopp C."/>
            <person name="Cedric C."/>
            <person name="Louis A."/>
            <person name="Berthelot C."/>
            <person name="Parey E."/>
            <person name="Roest Crollius H."/>
            <person name="Montfort J."/>
            <person name="Robinson-Rechavi M."/>
            <person name="Bucao C."/>
            <person name="Bouchez O."/>
            <person name="Gislard M."/>
            <person name="Lluch J."/>
            <person name="Milhes M."/>
            <person name="Lampietro C."/>
            <person name="Lopez Roques C."/>
            <person name="Donnadieu C."/>
            <person name="Braasch I."/>
            <person name="Desvignes T."/>
            <person name="Postlethwait J."/>
            <person name="Bobe J."/>
            <person name="Guiguen Y."/>
            <person name="Dirks R."/>
        </authorList>
    </citation>
    <scope>NUCLEOTIDE SEQUENCE</scope>
    <source>
        <strain evidence="3">Tag_6206</strain>
        <tissue evidence="3">Liver</tissue>
    </source>
</reference>
<dbReference type="GO" id="GO:0005783">
    <property type="term" value="C:endoplasmic reticulum"/>
    <property type="evidence" value="ECO:0007669"/>
    <property type="project" value="TreeGrafter"/>
</dbReference>
<keyword evidence="2" id="KW-0732">Signal</keyword>